<dbReference type="STRING" id="1754191.A0A1Y1V028"/>
<sequence length="173" mass="20295">LSIFTGIFYILFQFFVFPFVYVNPTPFKKTNPLCQKYSFLGLIYHILIFTLSTLVIVLKVYLGNMTKYICILSGICMMFLTTKLLKTQPYYNKYINYIRAGTWTMISGMSIVNFIFLIVGKRKPIFGIFFFIMGVCSFVIGVVICRLSFKHHVQGIYKRLKEKKIFDKKLFNL</sequence>
<dbReference type="Proteomes" id="UP000193719">
    <property type="component" value="Unassembled WGS sequence"/>
</dbReference>
<organism evidence="2 3">
    <name type="scientific">Piromyces finnis</name>
    <dbReference type="NCBI Taxonomy" id="1754191"/>
    <lineage>
        <taxon>Eukaryota</taxon>
        <taxon>Fungi</taxon>
        <taxon>Fungi incertae sedis</taxon>
        <taxon>Chytridiomycota</taxon>
        <taxon>Chytridiomycota incertae sedis</taxon>
        <taxon>Neocallimastigomycetes</taxon>
        <taxon>Neocallimastigales</taxon>
        <taxon>Neocallimastigaceae</taxon>
        <taxon>Piromyces</taxon>
    </lineage>
</organism>
<accession>A0A1Y1V028</accession>
<feature type="transmembrane region" description="Helical" evidence="1">
    <location>
        <begin position="68"/>
        <end position="85"/>
    </location>
</feature>
<protein>
    <submittedName>
        <fullName evidence="2">Uncharacterized protein</fullName>
    </submittedName>
</protein>
<keyword evidence="1" id="KW-1133">Transmembrane helix</keyword>
<dbReference type="EMBL" id="MCFH01000051">
    <property type="protein sequence ID" value="ORX43643.1"/>
    <property type="molecule type" value="Genomic_DNA"/>
</dbReference>
<feature type="transmembrane region" description="Helical" evidence="1">
    <location>
        <begin position="6"/>
        <end position="22"/>
    </location>
</feature>
<feature type="transmembrane region" description="Helical" evidence="1">
    <location>
        <begin position="125"/>
        <end position="149"/>
    </location>
</feature>
<name>A0A1Y1V028_9FUNG</name>
<keyword evidence="3" id="KW-1185">Reference proteome</keyword>
<comment type="caution">
    <text evidence="2">The sequence shown here is derived from an EMBL/GenBank/DDBJ whole genome shotgun (WGS) entry which is preliminary data.</text>
</comment>
<reference evidence="2 3" key="2">
    <citation type="submission" date="2016-08" db="EMBL/GenBank/DDBJ databases">
        <title>Pervasive Adenine N6-methylation of Active Genes in Fungi.</title>
        <authorList>
            <consortium name="DOE Joint Genome Institute"/>
            <person name="Mondo S.J."/>
            <person name="Dannebaum R.O."/>
            <person name="Kuo R.C."/>
            <person name="Labutti K."/>
            <person name="Haridas S."/>
            <person name="Kuo A."/>
            <person name="Salamov A."/>
            <person name="Ahrendt S.R."/>
            <person name="Lipzen A."/>
            <person name="Sullivan W."/>
            <person name="Andreopoulos W.B."/>
            <person name="Clum A."/>
            <person name="Lindquist E."/>
            <person name="Daum C."/>
            <person name="Ramamoorthy G.K."/>
            <person name="Gryganskyi A."/>
            <person name="Culley D."/>
            <person name="Magnuson J.K."/>
            <person name="James T.Y."/>
            <person name="O'Malley M.A."/>
            <person name="Stajich J.E."/>
            <person name="Spatafora J.W."/>
            <person name="Visel A."/>
            <person name="Grigoriev I.V."/>
        </authorList>
    </citation>
    <scope>NUCLEOTIDE SEQUENCE [LARGE SCALE GENOMIC DNA]</scope>
    <source>
        <strain evidence="3">finn</strain>
    </source>
</reference>
<keyword evidence="1" id="KW-0472">Membrane</keyword>
<evidence type="ECO:0000256" key="1">
    <source>
        <dbReference type="SAM" id="Phobius"/>
    </source>
</evidence>
<feature type="transmembrane region" description="Helical" evidence="1">
    <location>
        <begin position="42"/>
        <end position="62"/>
    </location>
</feature>
<feature type="non-terminal residue" evidence="2">
    <location>
        <position position="1"/>
    </location>
</feature>
<evidence type="ECO:0000313" key="2">
    <source>
        <dbReference type="EMBL" id="ORX43643.1"/>
    </source>
</evidence>
<evidence type="ECO:0000313" key="3">
    <source>
        <dbReference type="Proteomes" id="UP000193719"/>
    </source>
</evidence>
<feature type="transmembrane region" description="Helical" evidence="1">
    <location>
        <begin position="97"/>
        <end position="119"/>
    </location>
</feature>
<proteinExistence type="predicted"/>
<gene>
    <name evidence="2" type="ORF">BCR36DRAFT_460205</name>
</gene>
<reference evidence="2 3" key="1">
    <citation type="submission" date="2016-08" db="EMBL/GenBank/DDBJ databases">
        <title>Genomes of anaerobic fungi encode conserved fungal cellulosomes for biomass hydrolysis.</title>
        <authorList>
            <consortium name="DOE Joint Genome Institute"/>
            <person name="Haitjema C.H."/>
            <person name="Gilmore S.P."/>
            <person name="Henske J.K."/>
            <person name="Solomon K.V."/>
            <person name="De Groot R."/>
            <person name="Kuo A."/>
            <person name="Mondo S.J."/>
            <person name="Salamov A.A."/>
            <person name="Labutti K."/>
            <person name="Zhao Z."/>
            <person name="Chiniquy J."/>
            <person name="Barry K."/>
            <person name="Brewer H.M."/>
            <person name="Purvine S.O."/>
            <person name="Wright A.T."/>
            <person name="Boxma B."/>
            <person name="Van Alen T."/>
            <person name="Hackstein J.H."/>
            <person name="Baker S.E."/>
            <person name="Grigoriev I.V."/>
            <person name="O'Malley M.A."/>
        </authorList>
    </citation>
    <scope>NUCLEOTIDE SEQUENCE [LARGE SCALE GENOMIC DNA]</scope>
    <source>
        <strain evidence="3">finn</strain>
    </source>
</reference>
<keyword evidence="1" id="KW-0812">Transmembrane</keyword>
<dbReference type="AlphaFoldDB" id="A0A1Y1V028"/>
<dbReference type="OrthoDB" id="10266288at2759"/>